<reference evidence="3 4" key="2">
    <citation type="journal article" date="2016" name="Genome Announc.">
        <title>Complete Genome Sequence of Sphingopyxis terrae Strain 203-1 (NBRC 111660), a Polyethylene Glycol Degrader.</title>
        <authorList>
            <person name="Ohtsubo Y."/>
            <person name="Nonoyama S."/>
            <person name="Nagata Y."/>
            <person name="Numata M."/>
            <person name="Tsuchikane K."/>
            <person name="Hosoyama A."/>
            <person name="Yamazoe A."/>
            <person name="Tsuda M."/>
            <person name="Fujita N."/>
            <person name="Kawai F."/>
        </authorList>
    </citation>
    <scope>NUCLEOTIDE SEQUENCE [LARGE SCALE GENOMIC DNA]</scope>
    <source>
        <strain evidence="3 4">203-1</strain>
    </source>
</reference>
<proteinExistence type="predicted"/>
<accession>A0A142VV79</accession>
<feature type="region of interest" description="Disordered" evidence="1">
    <location>
        <begin position="20"/>
        <end position="91"/>
    </location>
</feature>
<protein>
    <recommendedName>
        <fullName evidence="5">Secreted protein</fullName>
    </recommendedName>
</protein>
<gene>
    <name evidence="3" type="ORF">AOA14_03350</name>
</gene>
<feature type="chain" id="PRO_5007502277" description="Secreted protein" evidence="2">
    <location>
        <begin position="24"/>
        <end position="91"/>
    </location>
</feature>
<name>A0A142VV79_9SPHN</name>
<feature type="compositionally biased region" description="Basic and acidic residues" evidence="1">
    <location>
        <begin position="49"/>
        <end position="71"/>
    </location>
</feature>
<organism evidence="3 4">
    <name type="scientific">Sphingopyxis terrae subsp. terrae NBRC 15098</name>
    <dbReference type="NCBI Taxonomy" id="1219058"/>
    <lineage>
        <taxon>Bacteria</taxon>
        <taxon>Pseudomonadati</taxon>
        <taxon>Pseudomonadota</taxon>
        <taxon>Alphaproteobacteria</taxon>
        <taxon>Sphingomonadales</taxon>
        <taxon>Sphingomonadaceae</taxon>
        <taxon>Sphingopyxis</taxon>
    </lineage>
</organism>
<reference evidence="4" key="1">
    <citation type="submission" date="2015-11" db="EMBL/GenBank/DDBJ databases">
        <title>Complete genome sequence of a polyethylene glycol-degrading strain Sphingopyxis terrae strain 203-1 (NBRC 15098).</title>
        <authorList>
            <person name="Yoshiyuki O."/>
            <person name="Shouta N."/>
            <person name="Nagata Y."/>
            <person name="Numata M."/>
            <person name="Tsuchikane K."/>
            <person name="Hosoyama A."/>
            <person name="Yamazoe A."/>
            <person name="Tsuda M."/>
            <person name="Fujita N."/>
            <person name="Kawai F."/>
        </authorList>
    </citation>
    <scope>NUCLEOTIDE SEQUENCE [LARGE SCALE GENOMIC DNA]</scope>
    <source>
        <strain evidence="4">203-1</strain>
    </source>
</reference>
<sequence length="91" mass="9453">MRKIALTLTAASALALGACQSPAADSVEDQAESRADAIDDQADTMPDGPAKEAMENKADRVEEMGEEKANAMDDNGEVAPSETGVGDTQKK</sequence>
<evidence type="ECO:0008006" key="5">
    <source>
        <dbReference type="Google" id="ProtNLM"/>
    </source>
</evidence>
<dbReference type="KEGG" id="ster:AOA14_03350"/>
<evidence type="ECO:0000313" key="4">
    <source>
        <dbReference type="Proteomes" id="UP000076234"/>
    </source>
</evidence>
<dbReference type="EMBL" id="CP013342">
    <property type="protein sequence ID" value="AMU93641.1"/>
    <property type="molecule type" value="Genomic_DNA"/>
</dbReference>
<dbReference type="AlphaFoldDB" id="A0A142VV79"/>
<evidence type="ECO:0000256" key="2">
    <source>
        <dbReference type="SAM" id="SignalP"/>
    </source>
</evidence>
<evidence type="ECO:0000256" key="1">
    <source>
        <dbReference type="SAM" id="MobiDB-lite"/>
    </source>
</evidence>
<keyword evidence="2" id="KW-0732">Signal</keyword>
<evidence type="ECO:0000313" key="3">
    <source>
        <dbReference type="EMBL" id="AMU93641.1"/>
    </source>
</evidence>
<dbReference type="STRING" id="1219058.AOA14_03350"/>
<dbReference type="Proteomes" id="UP000076234">
    <property type="component" value="Chromosome"/>
</dbReference>
<dbReference type="RefSeq" id="WP_062900750.1">
    <property type="nucleotide sequence ID" value="NZ_CP013342.1"/>
</dbReference>
<dbReference type="PROSITE" id="PS51257">
    <property type="entry name" value="PROKAR_LIPOPROTEIN"/>
    <property type="match status" value="1"/>
</dbReference>
<feature type="signal peptide" evidence="2">
    <location>
        <begin position="1"/>
        <end position="23"/>
    </location>
</feature>